<gene>
    <name evidence="2" type="ORF">SAMN04487970_107311</name>
</gene>
<evidence type="ECO:0000313" key="3">
    <source>
        <dbReference type="Proteomes" id="UP000198601"/>
    </source>
</evidence>
<dbReference type="PANTHER" id="PTHR46889">
    <property type="entry name" value="TRANSPOSASE INSF FOR INSERTION SEQUENCE IS3B-RELATED"/>
    <property type="match status" value="1"/>
</dbReference>
<dbReference type="EMBL" id="FMTT01000073">
    <property type="protein sequence ID" value="SCW85704.1"/>
    <property type="molecule type" value="Genomic_DNA"/>
</dbReference>
<evidence type="ECO:0000259" key="1">
    <source>
        <dbReference type="Pfam" id="PF13276"/>
    </source>
</evidence>
<accession>A0A1G4TWI2</accession>
<dbReference type="RefSeq" id="WP_090677035.1">
    <property type="nucleotide sequence ID" value="NZ_FMTT01000073.1"/>
</dbReference>
<evidence type="ECO:0000313" key="2">
    <source>
        <dbReference type="EMBL" id="SCW85704.1"/>
    </source>
</evidence>
<reference evidence="3" key="1">
    <citation type="submission" date="2016-10" db="EMBL/GenBank/DDBJ databases">
        <authorList>
            <person name="Varghese N."/>
            <person name="Submissions S."/>
        </authorList>
    </citation>
    <scope>NUCLEOTIDE SEQUENCE [LARGE SCALE GENOMIC DNA]</scope>
    <source>
        <strain evidence="3">CGMCC 1.8946</strain>
    </source>
</reference>
<dbReference type="InterPro" id="IPR050900">
    <property type="entry name" value="Transposase_IS3/IS150/IS904"/>
</dbReference>
<dbReference type="STRING" id="624147.SAMN04487970_107311"/>
<keyword evidence="3" id="KW-1185">Reference proteome</keyword>
<dbReference type="OrthoDB" id="9781005at2"/>
<name>A0A1G4TWI2_9BACL</name>
<dbReference type="InterPro" id="IPR025948">
    <property type="entry name" value="HTH-like_dom"/>
</dbReference>
<organism evidence="2 3">
    <name type="scientific">Paenibacillus tianmuensis</name>
    <dbReference type="NCBI Taxonomy" id="624147"/>
    <lineage>
        <taxon>Bacteria</taxon>
        <taxon>Bacillati</taxon>
        <taxon>Bacillota</taxon>
        <taxon>Bacilli</taxon>
        <taxon>Bacillales</taxon>
        <taxon>Paenibacillaceae</taxon>
        <taxon>Paenibacillus</taxon>
    </lineage>
</organism>
<dbReference type="Proteomes" id="UP000198601">
    <property type="component" value="Unassembled WGS sequence"/>
</dbReference>
<dbReference type="AlphaFoldDB" id="A0A1G4TWI2"/>
<proteinExistence type="predicted"/>
<sequence>MMDRHDGELSVKRQSELLEVSRTSFYYVPVDKDDEDIPIMHKIDEIYTRWPHYGHRRIRHVLQGEGFVISKKKVCKLMLRMGLAGLCPGPNLSKRNHKEAVHPYLLRGVKAAYPNHIWGIDITYSTPS</sequence>
<dbReference type="Pfam" id="PF13276">
    <property type="entry name" value="HTH_21"/>
    <property type="match status" value="1"/>
</dbReference>
<feature type="domain" description="HTH-like" evidence="1">
    <location>
        <begin position="37"/>
        <end position="89"/>
    </location>
</feature>
<protein>
    <submittedName>
        <fullName evidence="2">Putative transposase</fullName>
    </submittedName>
</protein>